<gene>
    <name evidence="1" type="ORF">RGR602_CH01964</name>
</gene>
<evidence type="ECO:0000313" key="2">
    <source>
        <dbReference type="Proteomes" id="UP000031368"/>
    </source>
</evidence>
<protein>
    <submittedName>
        <fullName evidence="1">Uncharacterized protein</fullName>
    </submittedName>
</protein>
<proteinExistence type="predicted"/>
<keyword evidence="2" id="KW-1185">Reference proteome</keyword>
<dbReference type="EMBL" id="CP006877">
    <property type="protein sequence ID" value="AJD41294.1"/>
    <property type="molecule type" value="Genomic_DNA"/>
</dbReference>
<accession>A0A0B4X024</accession>
<organism evidence="1 2">
    <name type="scientific">Rhizobium gallicum bv. gallicum R602sp</name>
    <dbReference type="NCBI Taxonomy" id="1041138"/>
    <lineage>
        <taxon>Bacteria</taxon>
        <taxon>Pseudomonadati</taxon>
        <taxon>Pseudomonadota</taxon>
        <taxon>Alphaproteobacteria</taxon>
        <taxon>Hyphomicrobiales</taxon>
        <taxon>Rhizobiaceae</taxon>
        <taxon>Rhizobium/Agrobacterium group</taxon>
        <taxon>Rhizobium</taxon>
    </lineage>
</organism>
<dbReference type="HOGENOM" id="CLU_2809452_0_0_5"/>
<dbReference type="KEGG" id="rga:RGR602_CH01964"/>
<name>A0A0B4X024_9HYPH</name>
<dbReference type="AlphaFoldDB" id="A0A0B4X024"/>
<reference evidence="1 2" key="1">
    <citation type="submission" date="2013-11" db="EMBL/GenBank/DDBJ databases">
        <title>Complete genome sequence of Rhizobium gallicum bv. gallicum R602.</title>
        <authorList>
            <person name="Bustos P."/>
            <person name="Santamaria R.I."/>
            <person name="Lozano L."/>
            <person name="Acosta J.L."/>
            <person name="Ormeno-Orrillo E."/>
            <person name="Rogel M.A."/>
            <person name="Romero D."/>
            <person name="Cevallos M.A."/>
            <person name="Martinez-Romero E."/>
            <person name="Gonzalez V."/>
        </authorList>
    </citation>
    <scope>NUCLEOTIDE SEQUENCE [LARGE SCALE GENOMIC DNA]</scope>
    <source>
        <strain evidence="1 2">R602</strain>
    </source>
</reference>
<evidence type="ECO:0000313" key="1">
    <source>
        <dbReference type="EMBL" id="AJD41294.1"/>
    </source>
</evidence>
<sequence length="67" mass="7480">MRAARQSRSTFCCLVKPRAGTARQGRAFWLDNTDGQDEYYVCAESPLAPDVAEIGIAKEVQQWFGNV</sequence>
<dbReference type="Proteomes" id="UP000031368">
    <property type="component" value="Chromosome"/>
</dbReference>